<reference evidence="1 2" key="1">
    <citation type="journal article" date="2016" name="Nat. Commun.">
        <title>Thousands of microbial genomes shed light on interconnected biogeochemical processes in an aquifer system.</title>
        <authorList>
            <person name="Anantharaman K."/>
            <person name="Brown C.T."/>
            <person name="Hug L.A."/>
            <person name="Sharon I."/>
            <person name="Castelle C.J."/>
            <person name="Probst A.J."/>
            <person name="Thomas B.C."/>
            <person name="Singh A."/>
            <person name="Wilkins M.J."/>
            <person name="Karaoz U."/>
            <person name="Brodie E.L."/>
            <person name="Williams K.H."/>
            <person name="Hubbard S.S."/>
            <person name="Banfield J.F."/>
        </authorList>
    </citation>
    <scope>NUCLEOTIDE SEQUENCE [LARGE SCALE GENOMIC DNA]</scope>
</reference>
<gene>
    <name evidence="1" type="ORF">A2008_10005</name>
</gene>
<comment type="caution">
    <text evidence="1">The sequence shown here is derived from an EMBL/GenBank/DDBJ whole genome shotgun (WGS) entry which is preliminary data.</text>
</comment>
<evidence type="ECO:0000313" key="2">
    <source>
        <dbReference type="Proteomes" id="UP000178735"/>
    </source>
</evidence>
<organism evidence="1 2">
    <name type="scientific">Candidatus Wallbacteria bacterium GWC2_49_35</name>
    <dbReference type="NCBI Taxonomy" id="1817813"/>
    <lineage>
        <taxon>Bacteria</taxon>
        <taxon>Candidatus Walliibacteriota</taxon>
    </lineage>
</organism>
<sequence>MPVFILSFIFSSPIEVNAADTVYARNGEVYVMIGEGARLGVYASQKLDGNGNRITVRPDGVKLFGDPTKMSNYQALAVDQFRNIYVLAAKMDPGLINLPAGQHFWVDPPKEEGICGVGNDGANDYHDILNHCDSIPGQPHGGNGKSDRAPEKYSGHAGWSYLTTPGGSAHNTGNKIAPVDPPAAQKAVYDAKYAKGAGRSLKRIPLNYWYCGFLNWTAGSGASISCSASTVTWQVKYNVKIQRVNLWISHFVDAAFVPAGALPGLPTDPAITPNVVNDMFEAVFDTVNMQYTYARATMCGESFHPGGSNPVAGNINTDYKIGFTTTGAGRRYVYSSLPTPKIKKGTIRLTAGNTFGIPQMDSADFTALNGTQVLNSNTLSMGAATKDPTVDYVYTCPQSDPSGWDIIGFAVADQWDGTGGVRYMLLQAPGAPARKFDENKAKKLRWNKMEGGGYVPSTAAGVKSGLIDLNKDVKVVAGDGSGSVYYLTSPRAVFDVAAGGDTLWSDNSSVSNLIPLATPGKPDGPRATTNGNVWQWKRKFTARAATELFQIDYYTKTETKLNDFTVGQEEALMLETFADANGQNLMYRQAVPDVIPPKVADIKLALATINLAGPPVGNNEKMCVDIVSSNVSTVNLGNMKSKDITSTNRDAGPLAEAKMEGDSIAEDTQYRCYMENAPPVFSQDLIKKNTISGLVLKDENGNGTIGGFDYALRPATACYYWRVEMVEPMKKTITPDTGFASTRTTPATNVTLTKVTVAPASWGALAGKGARSTNVNLADGSWYSSRGSNADKLPNQENAAAAEAPPDFAFTPKEPGVYKVSMVASAKKWNYGVLGYPSYITDRETIAGCKDGTTHYLFFDNGEGGGIAKNGVKDGGEDYIAERYIVVTAKQPVPDKYITGIQFENPTTTINENHIGTWTVKANLRYVKSFNHEVGTPSAKILMETYNGIGAWDYPDTAVADWGLPPFDGIGENYVTGAPAGPSNGVKTGATSVMNTKLRNFGEKAPGSNPFSATTPELPGVPPNIIFGTPPSFPSWVVGAGTSANPAMQLSKADRGCVEYEWRLAAEEIKDDGSKVYHTTKLDAASATKPIPDFLLAKGRLSDERPSGQAGVLWSNYANNDRRFDVRVTLRYAFDVPLDPGKYYLYIKFKYPKLKWEGRSPKKDKDGALVKDAQNNQIYAYHDLVSDGVGESYYTVDNWSVVDSTPSPAGLAITVKDLQAPQAFFSSDTFPAADTPKEDTKLPNATVPLCGVEYKGGTTGDAFKGTIKFNVCDNNPNKPFSAAALRAMVGARKKALAWADFNTITKTEEKYHEFNIGRLKMALEKTIHPPVGLKAPGVVQDVTTEVTIIDTATIVTSGTNKGINTYFGYGVDAPFRRAKYQMNNPANSFTAAKVPYDMTGSLPMHATGADGSGNKMSDFDRNGQYNELEARVNAGATTAVSEKKFPGAPAFITIVDNDAPSIRFYALRSRDNVYREYIVTTAGTLDATDSNKPLDHASNHDDMDWDPTAANKLKFTTWGETEVNVKDCNLDGSVATLANQNNPVHPKASMPNNTGKCTQLRPTSNIADLGVATIGTKSCYVIKYGGKSVGIAETYNSFAPTNLAYYEFDKILPANAGDMLELIEDARNKFEIAAVDNIDNTISVVQPVPTNNGAMMAGNCYVDTLNLGDPIMLGEVMGNWKTKGSLVETYGIFRDPSPTGANAPSMFIVIKDNSGNATAVKIPLVILHTLFRPNVINVETRRSE</sequence>
<evidence type="ECO:0000313" key="1">
    <source>
        <dbReference type="EMBL" id="OGM03644.1"/>
    </source>
</evidence>
<accession>A0A1F7WLD1</accession>
<protein>
    <submittedName>
        <fullName evidence="1">Uncharacterized protein</fullName>
    </submittedName>
</protein>
<name>A0A1F7WLD1_9BACT</name>
<dbReference type="Proteomes" id="UP000178735">
    <property type="component" value="Unassembled WGS sequence"/>
</dbReference>
<proteinExistence type="predicted"/>
<dbReference type="EMBL" id="MGFH01000159">
    <property type="protein sequence ID" value="OGM03644.1"/>
    <property type="molecule type" value="Genomic_DNA"/>
</dbReference>
<dbReference type="STRING" id="1817813.A2008_10005"/>